<accession>E3SMT0</accession>
<dbReference type="EMBL" id="GU071101">
    <property type="protein sequence ID" value="ADO98723.1"/>
    <property type="molecule type" value="Genomic_DNA"/>
</dbReference>
<organism evidence="1 2">
    <name type="scientific">Prochlorococcus phage P-HM1</name>
    <dbReference type="NCBI Taxonomy" id="445700"/>
    <lineage>
        <taxon>Viruses</taxon>
        <taxon>Duplodnaviria</taxon>
        <taxon>Heunggongvirae</taxon>
        <taxon>Uroviricota</taxon>
        <taxon>Caudoviricetes</taxon>
        <taxon>Eurybiavirus</taxon>
        <taxon>Eurybiavirus PHM2</taxon>
    </lineage>
</organism>
<gene>
    <name evidence="1" type="ORF">PHM1_099</name>
</gene>
<protein>
    <submittedName>
        <fullName evidence="1">Uncharacterized protein</fullName>
    </submittedName>
</protein>
<keyword evidence="2" id="KW-1185">Reference proteome</keyword>
<evidence type="ECO:0000313" key="1">
    <source>
        <dbReference type="EMBL" id="ADO98723.1"/>
    </source>
</evidence>
<dbReference type="OrthoDB" id="21093at10239"/>
<dbReference type="RefSeq" id="YP_004322524.1">
    <property type="nucleotide sequence ID" value="NC_015280.1"/>
</dbReference>
<reference evidence="1 2" key="1">
    <citation type="journal article" date="2010" name="Environ. Microbiol.">
        <title>Genomic analysis of oceanic cyanobacterial myoviruses compared with T4-like myoviruses from diverse hosts and environments.</title>
        <authorList>
            <person name="Sullivan M.B."/>
            <person name="Huang K.H."/>
            <person name="Ignacio-Espinoza J.C."/>
            <person name="Berlin A.M."/>
            <person name="Kelly L."/>
            <person name="Weigele P.R."/>
            <person name="DeFrancesco A.S."/>
            <person name="Kern S.E."/>
            <person name="Thompson L.R."/>
            <person name="Young S."/>
            <person name="Yandava C."/>
            <person name="Fu R."/>
            <person name="Krastins B."/>
            <person name="Chase M."/>
            <person name="Sarracino D."/>
            <person name="Osburne M.S."/>
            <person name="Henn M.R."/>
            <person name="Chisholm S.W."/>
        </authorList>
    </citation>
    <scope>NUCLEOTIDE SEQUENCE [LARGE SCALE GENOMIC DNA]</scope>
    <source>
        <strain evidence="1">M4-247</strain>
    </source>
</reference>
<dbReference type="GeneID" id="10327012"/>
<sequence>MSTLNVADINAGMVNVTTGGLKLSNHNGSGNYPNPDTGMLIYDTAAGGVKLYNGSAWDSMGGGELASGTRSERESGATAANFRYNTQDGQHEYYFNNPYSNKSQALWVPMGGRQLIAFEERQDQWSSTDIKWGTGNGIGTSGGGMYHSYEFVFNFYEQNSGNGEYYIRFIDCNGNVDTNGGRYFYMVSGWHANDGRPRAASGTGGRSYFAITAQDGSYELQSNGEASWTTHMYMSNTPNSSTANYWSYYMHGGGASEQNGGDYRGGGVWRGAARKDNTGYPLGGIRVYNNQNQRAVTTGCNFACAVYATMPSIRDYPLAGSYVNY</sequence>
<proteinExistence type="predicted"/>
<name>E3SMT0_9CAUD</name>
<evidence type="ECO:0000313" key="2">
    <source>
        <dbReference type="Proteomes" id="UP000006530"/>
    </source>
</evidence>
<dbReference type="Proteomes" id="UP000006530">
    <property type="component" value="Segment"/>
</dbReference>
<dbReference type="KEGG" id="vg:10327012"/>